<dbReference type="AlphaFoldDB" id="A0A067NJC5"/>
<protein>
    <submittedName>
        <fullName evidence="1">Uncharacterized protein</fullName>
    </submittedName>
</protein>
<sequence length="187" mass="20745">MNNLPHLSSLTLTNALAQPVGPAPSLSINLPSLTDLSITDNNMRNIAWMACITAPCIKTIKLWCSEKQIEAEHSTAIVAAIYLNLPNLTDSHCQFALSLDTHQLHDYVHVQAWTKLTEFDEDALSLVFDFKVPGTSNLRLEESVLTLFPPTNVLPVLCFSSNATTFSDDNLTIPRQRILRRLTEKGS</sequence>
<dbReference type="Proteomes" id="UP000027073">
    <property type="component" value="Unassembled WGS sequence"/>
</dbReference>
<dbReference type="EMBL" id="KL198008">
    <property type="protein sequence ID" value="KDQ27934.1"/>
    <property type="molecule type" value="Genomic_DNA"/>
</dbReference>
<gene>
    <name evidence="1" type="ORF">PLEOSDRAFT_158196</name>
</gene>
<dbReference type="VEuPathDB" id="FungiDB:PLEOSDRAFT_158196"/>
<accession>A0A067NJC5</accession>
<dbReference type="HOGENOM" id="CLU_089718_0_0_1"/>
<evidence type="ECO:0000313" key="1">
    <source>
        <dbReference type="EMBL" id="KDQ27934.1"/>
    </source>
</evidence>
<evidence type="ECO:0000313" key="2">
    <source>
        <dbReference type="Proteomes" id="UP000027073"/>
    </source>
</evidence>
<organism evidence="1 2">
    <name type="scientific">Pleurotus ostreatus (strain PC15)</name>
    <name type="common">Oyster mushroom</name>
    <dbReference type="NCBI Taxonomy" id="1137138"/>
    <lineage>
        <taxon>Eukaryota</taxon>
        <taxon>Fungi</taxon>
        <taxon>Dikarya</taxon>
        <taxon>Basidiomycota</taxon>
        <taxon>Agaricomycotina</taxon>
        <taxon>Agaricomycetes</taxon>
        <taxon>Agaricomycetidae</taxon>
        <taxon>Agaricales</taxon>
        <taxon>Pleurotineae</taxon>
        <taxon>Pleurotaceae</taxon>
        <taxon>Pleurotus</taxon>
    </lineage>
</organism>
<reference evidence="2" key="1">
    <citation type="journal article" date="2014" name="Proc. Natl. Acad. Sci. U.S.A.">
        <title>Extensive sampling of basidiomycete genomes demonstrates inadequacy of the white-rot/brown-rot paradigm for wood decay fungi.</title>
        <authorList>
            <person name="Riley R."/>
            <person name="Salamov A.A."/>
            <person name="Brown D.W."/>
            <person name="Nagy L.G."/>
            <person name="Floudas D."/>
            <person name="Held B.W."/>
            <person name="Levasseur A."/>
            <person name="Lombard V."/>
            <person name="Morin E."/>
            <person name="Otillar R."/>
            <person name="Lindquist E.A."/>
            <person name="Sun H."/>
            <person name="LaButti K.M."/>
            <person name="Schmutz J."/>
            <person name="Jabbour D."/>
            <person name="Luo H."/>
            <person name="Baker S.E."/>
            <person name="Pisabarro A.G."/>
            <person name="Walton J.D."/>
            <person name="Blanchette R.A."/>
            <person name="Henrissat B."/>
            <person name="Martin F."/>
            <person name="Cullen D."/>
            <person name="Hibbett D.S."/>
            <person name="Grigoriev I.V."/>
        </authorList>
    </citation>
    <scope>NUCLEOTIDE SEQUENCE [LARGE SCALE GENOMIC DNA]</scope>
    <source>
        <strain evidence="2">PC15</strain>
    </source>
</reference>
<dbReference type="InParanoid" id="A0A067NJC5"/>
<name>A0A067NJC5_PLEO1</name>
<proteinExistence type="predicted"/>